<evidence type="ECO:0000313" key="5">
    <source>
        <dbReference type="EMBL" id="PHK97349.1"/>
    </source>
</evidence>
<dbReference type="PANTHER" id="PTHR43280">
    <property type="entry name" value="ARAC-FAMILY TRANSCRIPTIONAL REGULATOR"/>
    <property type="match status" value="1"/>
</dbReference>
<reference evidence="5 6" key="1">
    <citation type="submission" date="2017-10" db="EMBL/GenBank/DDBJ databases">
        <title>The draft genome sequence of Lewinella marina KCTC 32374.</title>
        <authorList>
            <person name="Wang K."/>
        </authorList>
    </citation>
    <scope>NUCLEOTIDE SEQUENCE [LARGE SCALE GENOMIC DNA]</scope>
    <source>
        <strain evidence="5 6">MKG-38</strain>
    </source>
</reference>
<dbReference type="AlphaFoldDB" id="A0A2G0CBI7"/>
<dbReference type="Proteomes" id="UP000226437">
    <property type="component" value="Unassembled WGS sequence"/>
</dbReference>
<dbReference type="SUPFAM" id="SSF46689">
    <property type="entry name" value="Homeodomain-like"/>
    <property type="match status" value="1"/>
</dbReference>
<keyword evidence="1" id="KW-0805">Transcription regulation</keyword>
<sequence length="352" mass="39256">MPLYMDIHIIDSEQLLAEEVARAHVQDLKVEKRHGVRQLKYWVDTTNKKVFCLLRGPSAAACHAVHEEAHGMTACNIVELTEDGSGGLLFGDRLDDLAYTGADPGLDSGFRTLLRLDTFRCDNGTKNALAQDIVQRGGHLLPRSGDHYLAWFTSCADALRCAQAIKNAFTASPTSGEYQIGLRTGRFLDRHSNYQYEAASRTLQCLALLGMPDRTFMDKETFLFFRRQAGDTATEALTATSLSEDDFKFLARALSTVEREVVFPSLTVDRFNRLLGMSKASVYRAVKSLVGISPGRLIKFIRLRRALQLLTEDYLTISEVAYAVGFSSPSYFSRAFKARYGHSPSTFSVTHQ</sequence>
<dbReference type="Gene3D" id="3.30.70.1230">
    <property type="entry name" value="Nucleotide cyclase"/>
    <property type="match status" value="1"/>
</dbReference>
<dbReference type="Pfam" id="PF14026">
    <property type="entry name" value="SCO4226-like"/>
    <property type="match status" value="1"/>
</dbReference>
<dbReference type="PANTHER" id="PTHR43280:SF2">
    <property type="entry name" value="HTH-TYPE TRANSCRIPTIONAL REGULATOR EXSA"/>
    <property type="match status" value="1"/>
</dbReference>
<dbReference type="InterPro" id="IPR020449">
    <property type="entry name" value="Tscrpt_reg_AraC-type_HTH"/>
</dbReference>
<accession>A0A2G0CBI7</accession>
<proteinExistence type="predicted"/>
<organism evidence="5 6">
    <name type="scientific">Neolewinella marina</name>
    <dbReference type="NCBI Taxonomy" id="438751"/>
    <lineage>
        <taxon>Bacteria</taxon>
        <taxon>Pseudomonadati</taxon>
        <taxon>Bacteroidota</taxon>
        <taxon>Saprospiria</taxon>
        <taxon>Saprospirales</taxon>
        <taxon>Lewinellaceae</taxon>
        <taxon>Neolewinella</taxon>
    </lineage>
</organism>
<dbReference type="InterPro" id="IPR025336">
    <property type="entry name" value="SCO4226-like"/>
</dbReference>
<dbReference type="GO" id="GO:0003700">
    <property type="term" value="F:DNA-binding transcription factor activity"/>
    <property type="evidence" value="ECO:0007669"/>
    <property type="project" value="InterPro"/>
</dbReference>
<evidence type="ECO:0000313" key="6">
    <source>
        <dbReference type="Proteomes" id="UP000226437"/>
    </source>
</evidence>
<gene>
    <name evidence="5" type="ORF">CGL56_16210</name>
</gene>
<feature type="domain" description="HTH araC/xylS-type" evidence="4">
    <location>
        <begin position="251"/>
        <end position="350"/>
    </location>
</feature>
<evidence type="ECO:0000256" key="1">
    <source>
        <dbReference type="ARBA" id="ARBA00023015"/>
    </source>
</evidence>
<dbReference type="SMART" id="SM00342">
    <property type="entry name" value="HTH_ARAC"/>
    <property type="match status" value="1"/>
</dbReference>
<dbReference type="GO" id="GO:0043565">
    <property type="term" value="F:sequence-specific DNA binding"/>
    <property type="evidence" value="ECO:0007669"/>
    <property type="project" value="InterPro"/>
</dbReference>
<name>A0A2G0CBI7_9BACT</name>
<keyword evidence="3" id="KW-0804">Transcription</keyword>
<evidence type="ECO:0000256" key="3">
    <source>
        <dbReference type="ARBA" id="ARBA00023163"/>
    </source>
</evidence>
<dbReference type="PROSITE" id="PS01124">
    <property type="entry name" value="HTH_ARAC_FAMILY_2"/>
    <property type="match status" value="1"/>
</dbReference>
<dbReference type="EMBL" id="PDLO01000009">
    <property type="protein sequence ID" value="PHK97349.1"/>
    <property type="molecule type" value="Genomic_DNA"/>
</dbReference>
<keyword evidence="6" id="KW-1185">Reference proteome</keyword>
<dbReference type="OrthoDB" id="135231at2"/>
<dbReference type="InterPro" id="IPR018060">
    <property type="entry name" value="HTH_AraC"/>
</dbReference>
<comment type="caution">
    <text evidence="5">The sequence shown here is derived from an EMBL/GenBank/DDBJ whole genome shotgun (WGS) entry which is preliminary data.</text>
</comment>
<evidence type="ECO:0000259" key="4">
    <source>
        <dbReference type="PROSITE" id="PS01124"/>
    </source>
</evidence>
<dbReference type="SUPFAM" id="SSF55073">
    <property type="entry name" value="Nucleotide cyclase"/>
    <property type="match status" value="1"/>
</dbReference>
<dbReference type="InterPro" id="IPR009057">
    <property type="entry name" value="Homeodomain-like_sf"/>
</dbReference>
<keyword evidence="2" id="KW-0238">DNA-binding</keyword>
<dbReference type="PROSITE" id="PS00041">
    <property type="entry name" value="HTH_ARAC_FAMILY_1"/>
    <property type="match status" value="1"/>
</dbReference>
<dbReference type="InterPro" id="IPR018062">
    <property type="entry name" value="HTH_AraC-typ_CS"/>
</dbReference>
<dbReference type="PRINTS" id="PR00032">
    <property type="entry name" value="HTHARAC"/>
</dbReference>
<dbReference type="Gene3D" id="1.10.10.60">
    <property type="entry name" value="Homeodomain-like"/>
    <property type="match status" value="1"/>
</dbReference>
<evidence type="ECO:0000256" key="2">
    <source>
        <dbReference type="ARBA" id="ARBA00023125"/>
    </source>
</evidence>
<dbReference type="Pfam" id="PF12833">
    <property type="entry name" value="HTH_18"/>
    <property type="match status" value="1"/>
</dbReference>
<dbReference type="InterPro" id="IPR029787">
    <property type="entry name" value="Nucleotide_cyclase"/>
</dbReference>
<dbReference type="InterPro" id="IPR042557">
    <property type="entry name" value="SCO4226"/>
</dbReference>
<dbReference type="Gene3D" id="3.30.70.3090">
    <property type="entry name" value="ORF SCO4226, nickel-binding ferredoxin-like monomer"/>
    <property type="match status" value="1"/>
</dbReference>
<protein>
    <recommendedName>
        <fullName evidence="4">HTH araC/xylS-type domain-containing protein</fullName>
    </recommendedName>
</protein>